<evidence type="ECO:0000313" key="2">
    <source>
        <dbReference type="Proteomes" id="UP000027442"/>
    </source>
</evidence>
<keyword evidence="2" id="KW-1185">Reference proteome</keyword>
<dbReference type="HOGENOM" id="CLU_213327_0_0_10"/>
<proteinExistence type="predicted"/>
<accession>A0A069QEZ6</accession>
<name>A0A069QEZ6_HOYLO</name>
<reference evidence="1 2" key="1">
    <citation type="submission" date="2013-08" db="EMBL/GenBank/DDBJ databases">
        <authorList>
            <person name="Weinstock G."/>
            <person name="Sodergren E."/>
            <person name="Wylie T."/>
            <person name="Fulton L."/>
            <person name="Fulton R."/>
            <person name="Fronick C."/>
            <person name="O'Laughlin M."/>
            <person name="Godfrey J."/>
            <person name="Miner T."/>
            <person name="Herter B."/>
            <person name="Appelbaum E."/>
            <person name="Cordes M."/>
            <person name="Lek S."/>
            <person name="Wollam A."/>
            <person name="Pepin K.H."/>
            <person name="Palsikar V.B."/>
            <person name="Mitreva M."/>
            <person name="Wilson R.K."/>
        </authorList>
    </citation>
    <scope>NUCLEOTIDE SEQUENCE [LARGE SCALE GENOMIC DNA]</scope>
    <source>
        <strain evidence="1 2">ATCC 15930</strain>
    </source>
</reference>
<comment type="caution">
    <text evidence="1">The sequence shown here is derived from an EMBL/GenBank/DDBJ whole genome shotgun (WGS) entry which is preliminary data.</text>
</comment>
<dbReference type="AlphaFoldDB" id="A0A069QEZ6"/>
<organism evidence="1 2">
    <name type="scientific">Hoylesella loescheii DSM 19665 = JCM 12249 = ATCC 15930</name>
    <dbReference type="NCBI Taxonomy" id="1122985"/>
    <lineage>
        <taxon>Bacteria</taxon>
        <taxon>Pseudomonadati</taxon>
        <taxon>Bacteroidota</taxon>
        <taxon>Bacteroidia</taxon>
        <taxon>Bacteroidales</taxon>
        <taxon>Prevotellaceae</taxon>
        <taxon>Hoylesella</taxon>
    </lineage>
</organism>
<dbReference type="EMBL" id="JNGW01000112">
    <property type="protein sequence ID" value="KDR51370.1"/>
    <property type="molecule type" value="Genomic_DNA"/>
</dbReference>
<evidence type="ECO:0000313" key="1">
    <source>
        <dbReference type="EMBL" id="KDR51370.1"/>
    </source>
</evidence>
<sequence>MSGLFFKPTLYCRLNAKACFGQGKKKLGLANGIPFANPSVM</sequence>
<dbReference type="Proteomes" id="UP000027442">
    <property type="component" value="Unassembled WGS sequence"/>
</dbReference>
<gene>
    <name evidence="1" type="ORF">HMPREF1991_02595</name>
</gene>
<dbReference type="PATRIC" id="fig|1122985.7.peg.2685"/>
<protein>
    <submittedName>
        <fullName evidence="1">Uncharacterized protein</fullName>
    </submittedName>
</protein>